<organism evidence="1">
    <name type="scientific">Siphoviridae sp. ct2vX3</name>
    <dbReference type="NCBI Taxonomy" id="2825318"/>
    <lineage>
        <taxon>Viruses</taxon>
        <taxon>Duplodnaviria</taxon>
        <taxon>Heunggongvirae</taxon>
        <taxon>Uroviricota</taxon>
        <taxon>Caudoviricetes</taxon>
    </lineage>
</organism>
<sequence>MIKQKSILKVFLFLLTVERLGRMLSAARVFQLSILLLEI</sequence>
<evidence type="ECO:0000313" key="1">
    <source>
        <dbReference type="EMBL" id="DAE11656.1"/>
    </source>
</evidence>
<dbReference type="EMBL" id="BK015535">
    <property type="protein sequence ID" value="DAE11656.1"/>
    <property type="molecule type" value="Genomic_DNA"/>
</dbReference>
<name>A0A8S5PY25_9CAUD</name>
<reference evidence="1" key="1">
    <citation type="journal article" date="2021" name="Proc. Natl. Acad. Sci. U.S.A.">
        <title>A Catalog of Tens of Thousands of Viruses from Human Metagenomes Reveals Hidden Associations with Chronic Diseases.</title>
        <authorList>
            <person name="Tisza M.J."/>
            <person name="Buck C.B."/>
        </authorList>
    </citation>
    <scope>NUCLEOTIDE SEQUENCE</scope>
    <source>
        <strain evidence="1">Ct2vX3</strain>
    </source>
</reference>
<proteinExistence type="predicted"/>
<accession>A0A8S5PY25</accession>
<protein>
    <submittedName>
        <fullName evidence="1">Uncharacterized protein</fullName>
    </submittedName>
</protein>